<proteinExistence type="predicted"/>
<dbReference type="AlphaFoldDB" id="A0A8I0P8U6"/>
<protein>
    <submittedName>
        <fullName evidence="1">Uncharacterized protein</fullName>
    </submittedName>
</protein>
<name>A0A8I0P8U6_9ACTN</name>
<gene>
    <name evidence="1" type="ORF">H4687_005811</name>
</gene>
<evidence type="ECO:0000313" key="2">
    <source>
        <dbReference type="Proteomes" id="UP000629287"/>
    </source>
</evidence>
<sequence>MSHPSTMELAQYAYAAYGASTNHRTHDGRQMPEWEELGDRIQQAWVAAAAAVAQVVIEQPAENAVRSEQSAPQRPSIGRIVHYRLSEHDAGQINRGRKDFHENGRAQAGSGFVGHVGNWAAAGDVFPAVVVQVFNEATVTVNLQVLLDGNDTHWATSAAEGDRPGAWAWPGRV</sequence>
<dbReference type="GeneID" id="86830360"/>
<keyword evidence="2" id="KW-1185">Reference proteome</keyword>
<dbReference type="EMBL" id="JADBGF010000001">
    <property type="protein sequence ID" value="MBE1599682.1"/>
    <property type="molecule type" value="Genomic_DNA"/>
</dbReference>
<organism evidence="1 2">
    <name type="scientific">Streptomyces stelliscabiei</name>
    <dbReference type="NCBI Taxonomy" id="146820"/>
    <lineage>
        <taxon>Bacteria</taxon>
        <taxon>Bacillati</taxon>
        <taxon>Actinomycetota</taxon>
        <taxon>Actinomycetes</taxon>
        <taxon>Kitasatosporales</taxon>
        <taxon>Streptomycetaceae</taxon>
        <taxon>Streptomyces</taxon>
    </lineage>
</organism>
<dbReference type="RefSeq" id="WP_225966864.1">
    <property type="nucleotide sequence ID" value="NZ_JADBGF010000001.1"/>
</dbReference>
<accession>A0A8I0P8U6</accession>
<evidence type="ECO:0000313" key="1">
    <source>
        <dbReference type="EMBL" id="MBE1599682.1"/>
    </source>
</evidence>
<comment type="caution">
    <text evidence="1">The sequence shown here is derived from an EMBL/GenBank/DDBJ whole genome shotgun (WGS) entry which is preliminary data.</text>
</comment>
<reference evidence="1 2" key="1">
    <citation type="submission" date="2020-10" db="EMBL/GenBank/DDBJ databases">
        <title>Sequencing the genomes of 1000 actinobacteria strains.</title>
        <authorList>
            <person name="Klenk H.-P."/>
        </authorList>
    </citation>
    <scope>NUCLEOTIDE SEQUENCE [LARGE SCALE GENOMIC DNA]</scope>
    <source>
        <strain evidence="1 2">DSM 41803</strain>
    </source>
</reference>
<dbReference type="Proteomes" id="UP000629287">
    <property type="component" value="Unassembled WGS sequence"/>
</dbReference>